<accession>A0A915PMV4</accession>
<proteinExistence type="predicted"/>
<reference evidence="2" key="1">
    <citation type="submission" date="2022-11" db="UniProtKB">
        <authorList>
            <consortium name="WormBaseParasite"/>
        </authorList>
    </citation>
    <scope>IDENTIFICATION</scope>
</reference>
<dbReference type="AlphaFoldDB" id="A0A915PMV4"/>
<protein>
    <submittedName>
        <fullName evidence="2">Uncharacterized protein</fullName>
    </submittedName>
</protein>
<organism evidence="1 2">
    <name type="scientific">Setaria digitata</name>
    <dbReference type="NCBI Taxonomy" id="48799"/>
    <lineage>
        <taxon>Eukaryota</taxon>
        <taxon>Metazoa</taxon>
        <taxon>Ecdysozoa</taxon>
        <taxon>Nematoda</taxon>
        <taxon>Chromadorea</taxon>
        <taxon>Rhabditida</taxon>
        <taxon>Spirurina</taxon>
        <taxon>Spiruromorpha</taxon>
        <taxon>Filarioidea</taxon>
        <taxon>Setariidae</taxon>
        <taxon>Setaria</taxon>
    </lineage>
</organism>
<keyword evidence="1" id="KW-1185">Reference proteome</keyword>
<evidence type="ECO:0000313" key="2">
    <source>
        <dbReference type="WBParaSite" id="sdigi.contig19.g1707.t1"/>
    </source>
</evidence>
<evidence type="ECO:0000313" key="1">
    <source>
        <dbReference type="Proteomes" id="UP000887581"/>
    </source>
</evidence>
<name>A0A915PMV4_9BILA</name>
<sequence length="177" mass="20149">MLAKDVRTQFESRKQNINVEEQNSVAVECSGGKQQQVYRSRSVQLDLGPQYEHSETSDSLDSILSLSVTTSINKHVECRAKHRNGEYESKSTEIKTAYTVHAGYLAQRHTFLRSFRRLSKSPRTPFPVRVNALCGSLKIISGILSEKGFNNEIMSINEENMLTCWFKLHVNAKEKKP</sequence>
<dbReference type="Proteomes" id="UP000887581">
    <property type="component" value="Unplaced"/>
</dbReference>
<dbReference type="WBParaSite" id="sdigi.contig19.g1707.t1">
    <property type="protein sequence ID" value="sdigi.contig19.g1707.t1"/>
    <property type="gene ID" value="sdigi.contig19.g1707"/>
</dbReference>